<comment type="caution">
    <text evidence="2">The sequence shown here is derived from an EMBL/GenBank/DDBJ whole genome shotgun (WGS) entry which is preliminary data.</text>
</comment>
<gene>
    <name evidence="2" type="ORF">E3O46_15520</name>
</gene>
<dbReference type="EMBL" id="SOFS01000038">
    <property type="protein sequence ID" value="TFC17891.1"/>
    <property type="molecule type" value="Genomic_DNA"/>
</dbReference>
<name>A0ABY2IJP9_9MICO</name>
<dbReference type="RefSeq" id="WP_134448227.1">
    <property type="nucleotide sequence ID" value="NZ_SOFS01000038.1"/>
</dbReference>
<organism evidence="2 3">
    <name type="scientific">Cryobacterium glucosi</name>
    <dbReference type="NCBI Taxonomy" id="1259175"/>
    <lineage>
        <taxon>Bacteria</taxon>
        <taxon>Bacillati</taxon>
        <taxon>Actinomycetota</taxon>
        <taxon>Actinomycetes</taxon>
        <taxon>Micrococcales</taxon>
        <taxon>Microbacteriaceae</taxon>
        <taxon>Cryobacterium</taxon>
    </lineage>
</organism>
<dbReference type="Proteomes" id="UP000297604">
    <property type="component" value="Unassembled WGS sequence"/>
</dbReference>
<dbReference type="Gene3D" id="3.40.190.10">
    <property type="entry name" value="Periplasmic binding protein-like II"/>
    <property type="match status" value="2"/>
</dbReference>
<keyword evidence="1" id="KW-0812">Transmembrane</keyword>
<keyword evidence="1" id="KW-0472">Membrane</keyword>
<protein>
    <submittedName>
        <fullName evidence="2">Uncharacterized protein</fullName>
    </submittedName>
</protein>
<feature type="transmembrane region" description="Helical" evidence="1">
    <location>
        <begin position="867"/>
        <end position="886"/>
    </location>
</feature>
<sequence length="893" mass="92009">MKRLILSTDSMWTRAGASGIVVGVVVGIGVSMLASITPPAASADTSSAVTVAAKGYDLDISTAPFPDLKVTVSQTKDLVSQGIVVNWTGSGAKSVRPDASSGGQNFLQIAQCWGEDPLNPGHPDRTTCQYGGFPGKAASTRDTSVSDEFVNAKDTQYTSPSNGFTIPAVTAIPYRASTGGTISSVFKNGAGVLTHYILDPLTGLVQTANGTPAATGVTLPSPIVGVDLATNEFYTQYTTNEVPWVGSSDTGAGSVKFEVQTAMQSPGLGCGMPVTATDGTVTGKSCWLVVIPRGTNDVGESYITKSGLFWDAWQHSVAVKLDFKPIGLRCSIGSAEKQLSGSELASAAVASWQPNLCTGSTGSSFVLSTGNEEDSLLSASQKTPSPLALTSRALQTTKADPVQYAPIALSGLAVSFSIDRRVKPVGAVPQEYKDKNTESFTSMNLTPRLIAKLLTNSYLDSLPTGAPATSKSLAFFVDNPEKVNHNARNLTVDPDFLAVNDAEWQYQDLTGPSLGDMLLPSGRSDEALQLWRYVLSDPDAVAFLNGEADKWGMKVNPWYATKDAVNSSGTKMTVPRTNFPKADPIARVATADGQTEVNLVTWRPYASDFENGAYLTLRGDGQELGDWSPNTVPPKWGKSVRNLVGTQRVLGLTTTAAAARYQTVTASLRNSAGTFVAANSASLLAAAAAMTPTTENAAVLEYNPTSASARAAASAYPMTMPVYAALNPLQTDASARAIYANMIRYAVAAGQVPGSAIGQLPEGYASIPASWVAQALAAATAIEKGISPIVSATPTPTPSPTVAATAAAPAAAYVNPNAGSGTAAVAAVAAAVAGTATATDPAATGASAGPLVGKPTPSDPVIGPIPAAIPVGFLSGLLAAGGVPLISRVRRRS</sequence>
<keyword evidence="3" id="KW-1185">Reference proteome</keyword>
<keyword evidence="1" id="KW-1133">Transmembrane helix</keyword>
<evidence type="ECO:0000313" key="2">
    <source>
        <dbReference type="EMBL" id="TFC17891.1"/>
    </source>
</evidence>
<reference evidence="2 3" key="1">
    <citation type="submission" date="2019-03" db="EMBL/GenBank/DDBJ databases">
        <title>Genomics of glacier-inhabiting Cryobacterium strains.</title>
        <authorList>
            <person name="Liu Q."/>
            <person name="Xin Y.-H."/>
        </authorList>
    </citation>
    <scope>NUCLEOTIDE SEQUENCE [LARGE SCALE GENOMIC DNA]</scope>
    <source>
        <strain evidence="2 3">MDB1-5</strain>
    </source>
</reference>
<accession>A0ABY2IJP9</accession>
<proteinExistence type="predicted"/>
<evidence type="ECO:0000313" key="3">
    <source>
        <dbReference type="Proteomes" id="UP000297604"/>
    </source>
</evidence>
<evidence type="ECO:0000256" key="1">
    <source>
        <dbReference type="SAM" id="Phobius"/>
    </source>
</evidence>
<feature type="transmembrane region" description="Helical" evidence="1">
    <location>
        <begin position="12"/>
        <end position="36"/>
    </location>
</feature>